<protein>
    <submittedName>
        <fullName evidence="2">Uncharacterized protein</fullName>
    </submittedName>
</protein>
<accession>A0ABT1PLN9</accession>
<name>A0ABT1PLN9_9ACTN</name>
<feature type="region of interest" description="Disordered" evidence="1">
    <location>
        <begin position="1"/>
        <end position="24"/>
    </location>
</feature>
<evidence type="ECO:0000313" key="2">
    <source>
        <dbReference type="EMBL" id="MCQ4046269.1"/>
    </source>
</evidence>
<dbReference type="Proteomes" id="UP001206206">
    <property type="component" value="Unassembled WGS sequence"/>
</dbReference>
<dbReference type="RefSeq" id="WP_255932437.1">
    <property type="nucleotide sequence ID" value="NZ_JANFNH010000060.1"/>
</dbReference>
<comment type="caution">
    <text evidence="2">The sequence shown here is derived from an EMBL/GenBank/DDBJ whole genome shotgun (WGS) entry which is preliminary data.</text>
</comment>
<evidence type="ECO:0000313" key="3">
    <source>
        <dbReference type="Proteomes" id="UP001206206"/>
    </source>
</evidence>
<sequence>MSHRAHPLAGSFHPSGTSAAGPVSASGWRVTTRNKALAVVVAELLGGLPERRWTTDADAFEVDTQSASVRIVIDGPGAVSAGMTTSDQHRAPQPETKIAFRLAEDYGLGAFSLKSASWDLAESVSDLRQSLASIGGEVLGELLLERVEFTARGGVSLSYCRPVVKVIGPWLEQLEQEAA</sequence>
<organism evidence="2 3">
    <name type="scientific">Streptantibioticus rubrisoli</name>
    <dbReference type="NCBI Taxonomy" id="1387313"/>
    <lineage>
        <taxon>Bacteria</taxon>
        <taxon>Bacillati</taxon>
        <taxon>Actinomycetota</taxon>
        <taxon>Actinomycetes</taxon>
        <taxon>Kitasatosporales</taxon>
        <taxon>Streptomycetaceae</taxon>
        <taxon>Streptantibioticus</taxon>
    </lineage>
</organism>
<gene>
    <name evidence="2" type="ORF">NON19_30535</name>
</gene>
<proteinExistence type="predicted"/>
<reference evidence="2 3" key="1">
    <citation type="submission" date="2022-06" db="EMBL/GenBank/DDBJ databases">
        <title>Draft genome sequence of type strain Streptomyces rubrisoli DSM 42083.</title>
        <authorList>
            <person name="Duangmal K."/>
            <person name="Klaysubun C."/>
        </authorList>
    </citation>
    <scope>NUCLEOTIDE SEQUENCE [LARGE SCALE GENOMIC DNA]</scope>
    <source>
        <strain evidence="2 3">DSM 42083</strain>
    </source>
</reference>
<evidence type="ECO:0000256" key="1">
    <source>
        <dbReference type="SAM" id="MobiDB-lite"/>
    </source>
</evidence>
<keyword evidence="3" id="KW-1185">Reference proteome</keyword>
<dbReference type="EMBL" id="JANFNH010000060">
    <property type="protein sequence ID" value="MCQ4046269.1"/>
    <property type="molecule type" value="Genomic_DNA"/>
</dbReference>